<dbReference type="RefSeq" id="WP_035134228.1">
    <property type="nucleotide sequence ID" value="NZ_JRLV01000011.1"/>
</dbReference>
<dbReference type="EMBL" id="JRLV01000011">
    <property type="protein sequence ID" value="KGO80244.1"/>
    <property type="molecule type" value="Genomic_DNA"/>
</dbReference>
<name>A0A0A2LK23_9FLAO</name>
<dbReference type="PANTHER" id="PTHR36195:SF4">
    <property type="entry name" value="DOMAIN PROTEIN, PUTATIVE (AFU_ORTHOLOGUE AFUA_5G01990)-RELATED"/>
    <property type="match status" value="1"/>
</dbReference>
<feature type="region of interest" description="Disordered" evidence="1">
    <location>
        <begin position="332"/>
        <end position="372"/>
    </location>
</feature>
<dbReference type="Pfam" id="PF18417">
    <property type="entry name" value="LodA_C"/>
    <property type="match status" value="1"/>
</dbReference>
<evidence type="ECO:0000313" key="4">
    <source>
        <dbReference type="EMBL" id="KGO80244.1"/>
    </source>
</evidence>
<dbReference type="SUPFAM" id="SSF56634">
    <property type="entry name" value="Heme-dependent catalase-like"/>
    <property type="match status" value="1"/>
</dbReference>
<evidence type="ECO:0008006" key="6">
    <source>
        <dbReference type="Google" id="ProtNLM"/>
    </source>
</evidence>
<evidence type="ECO:0000259" key="2">
    <source>
        <dbReference type="Pfam" id="PF17990"/>
    </source>
</evidence>
<accession>A0A0A2LK23</accession>
<dbReference type="AlphaFoldDB" id="A0A0A2LK23"/>
<dbReference type="CDD" id="cd14731">
    <property type="entry name" value="LodA_like_1"/>
    <property type="match status" value="1"/>
</dbReference>
<feature type="domain" description="L-Lysine epsilon oxidase N-terminal" evidence="2">
    <location>
        <begin position="386"/>
        <end position="602"/>
    </location>
</feature>
<sequence length="1028" mass="115761">MKSIIENRSEDNTSCGCENPIEGLRHMFCDLVQKKRVEQGQCPVRRPVFLRTHGIIKGNITIQEDLPKDYKHGMFKKGGDFPVYVRYSSDLADGRPDWLSTIGIGIKVFGIPGEKKVSDDEADTADLLLQNVPFFFVDNASDMCNFTKASLEGWGDDWVQQHAPKTNELLDKMAKPIHSVLETQLWSVVPFMLGSDNYCKYILRPGTSTFAGEVDINDPDFMGKDLAARLAAGPVTLDILIQKRPDVAQYGEAYIEQHFPLDRATVVWDETVAVPLKVATIHLPQQDITIDEQEIYGDWLSFNIGRVPLENQPVGSVAEARMSVYQTSANYRREMNKQPVTEPKKPGKPVIKNPKCPFSGHSPSDKENPKELTDDQIKRITHVRIHPGIGIARVGDSPDGYYIGPEVFKPEPTKFGSTRDAGGAIKRQAARFRIYAYDKYGNVVGEVQQTKKSSVQWSVHLANKKAAWYQFNAALDIPATVSLSVPLRNADVKGDDRSALCVDTGKKSIMGIEMKDSSYVMSGEFEGTPVTLGELRTDAVGRLLVLPGFGVSASPSNQPVYRPADPDSFNNANGWYDDIADGPVYAKVTIGGVDYDADPAWVASAPPNFAPDLVGWRTMDDLLQNLYMEVGMLKVPQQISFNDHVRPILERLSELQWVNKGFLSMFGAGGPLNFKDTEFMKKLSYAPLDNSMYPDPYAELRRGIYNSFRPTNTKIAEVAAWPPIYGDAFGYTNPNPNVPPAPSTYLQLPPFYTYVLTNWVNGLFINDYNPDDKEPHKIEDVDLQKQPEMLDRTAMHYCLADAFHPGAELTWPMRNASMYRAPYRIREREEGLAEPNYGATLDNNSVMKVNGPLYGQAAGDLTRWMALPWQGDTAFCRSGYDFEYDPYLPTFWPARVPNQVLTEVDYNTLCDTKQPMEIRIAAFQNRPQWLRQLPLQNPAPEQMMYMIAHFGSMGILEAKPRPEDMDWLPENIYVENLTKAQQANLKSDHSMYEKAFSELGLYNRQLAEAGWISEEQRNEFVNIKRRGN</sequence>
<proteinExistence type="predicted"/>
<dbReference type="InterPro" id="IPR033798">
    <property type="entry name" value="LodA-like"/>
</dbReference>
<keyword evidence="5" id="KW-1185">Reference proteome</keyword>
<dbReference type="eggNOG" id="COG0753">
    <property type="taxonomic scope" value="Bacteria"/>
</dbReference>
<reference evidence="4 5" key="1">
    <citation type="submission" date="2013-09" db="EMBL/GenBank/DDBJ databases">
        <authorList>
            <person name="Zeng Z."/>
            <person name="Chen C."/>
        </authorList>
    </citation>
    <scope>NUCLEOTIDE SEQUENCE [LARGE SCALE GENOMIC DNA]</scope>
    <source>
        <strain evidence="4 5">F44-8</strain>
    </source>
</reference>
<feature type="compositionally biased region" description="Basic and acidic residues" evidence="1">
    <location>
        <begin position="363"/>
        <end position="372"/>
    </location>
</feature>
<dbReference type="InterPro" id="IPR041173">
    <property type="entry name" value="LodA_C"/>
</dbReference>
<dbReference type="PANTHER" id="PTHR36195">
    <property type="entry name" value="DOMAIN PROTEIN, PUTATIVE (AFU_ORTHOLOGUE AFUA_5G01990)-RELATED-RELATED"/>
    <property type="match status" value="1"/>
</dbReference>
<dbReference type="Gene3D" id="2.40.180.10">
    <property type="entry name" value="Catalase core domain"/>
    <property type="match status" value="1"/>
</dbReference>
<evidence type="ECO:0000313" key="5">
    <source>
        <dbReference type="Proteomes" id="UP000030129"/>
    </source>
</evidence>
<evidence type="ECO:0000256" key="1">
    <source>
        <dbReference type="SAM" id="MobiDB-lite"/>
    </source>
</evidence>
<organism evidence="4 5">
    <name type="scientific">Flavobacterium beibuense F44-8</name>
    <dbReference type="NCBI Taxonomy" id="1406840"/>
    <lineage>
        <taxon>Bacteria</taxon>
        <taxon>Pseudomonadati</taxon>
        <taxon>Bacteroidota</taxon>
        <taxon>Flavobacteriia</taxon>
        <taxon>Flavobacteriales</taxon>
        <taxon>Flavobacteriaceae</taxon>
        <taxon>Flavobacterium</taxon>
    </lineage>
</organism>
<dbReference type="STRING" id="1406840.Q763_11345"/>
<evidence type="ECO:0000259" key="3">
    <source>
        <dbReference type="Pfam" id="PF18417"/>
    </source>
</evidence>
<dbReference type="InterPro" id="IPR020835">
    <property type="entry name" value="Catalase_sf"/>
</dbReference>
<dbReference type="Proteomes" id="UP000030129">
    <property type="component" value="Unassembled WGS sequence"/>
</dbReference>
<feature type="domain" description="L-lysine epsilon oxidase C-terminal" evidence="3">
    <location>
        <begin position="737"/>
        <end position="892"/>
    </location>
</feature>
<dbReference type="InterPro" id="IPR041168">
    <property type="entry name" value="LodA_N"/>
</dbReference>
<dbReference type="GO" id="GO:0020037">
    <property type="term" value="F:heme binding"/>
    <property type="evidence" value="ECO:0007669"/>
    <property type="project" value="InterPro"/>
</dbReference>
<protein>
    <recommendedName>
        <fullName evidence="6">Catalase</fullName>
    </recommendedName>
</protein>
<dbReference type="Pfam" id="PF17990">
    <property type="entry name" value="LodA_N"/>
    <property type="match status" value="1"/>
</dbReference>
<comment type="caution">
    <text evidence="4">The sequence shown here is derived from an EMBL/GenBank/DDBJ whole genome shotgun (WGS) entry which is preliminary data.</text>
</comment>
<gene>
    <name evidence="4" type="ORF">Q763_11345</name>
</gene>